<dbReference type="SUPFAM" id="SSF103501">
    <property type="entry name" value="Respiratory nitrate reductase 1 gamma chain"/>
    <property type="match status" value="1"/>
</dbReference>
<dbReference type="Gene3D" id="1.20.950.20">
    <property type="entry name" value="Transmembrane di-heme cytochromes, Chain C"/>
    <property type="match status" value="1"/>
</dbReference>
<sequence length="219" mass="24600">MTEIEFLNWVRGTGFQIAIIIFVAGVIIRIIEIMMLGRKPNLAEAKGSEMRSGLHTIVSRSIPDKSTFQRSTFTIVSGYVFHIGLFMCIFFFAPHILVFKDVTGLSWPSLPTPVIDAITVVTIISLAAILLHRYRNCVLKYLTNAEDILVWIVTILPLITGYIAFHRIGTTAPFLIALHILSVELLLIVFPFTKLMHAFTLFLARWYNGAISGFRGVES</sequence>
<evidence type="ECO:0008006" key="4">
    <source>
        <dbReference type="Google" id="ProtNLM"/>
    </source>
</evidence>
<dbReference type="AlphaFoldDB" id="A0A370DI02"/>
<feature type="transmembrane region" description="Helical" evidence="1">
    <location>
        <begin position="113"/>
        <end position="132"/>
    </location>
</feature>
<feature type="transmembrane region" description="Helical" evidence="1">
    <location>
        <begin position="12"/>
        <end position="31"/>
    </location>
</feature>
<protein>
    <recommendedName>
        <fullName evidence="4">Nitrate reductase</fullName>
    </recommendedName>
</protein>
<dbReference type="InterPro" id="IPR036197">
    <property type="entry name" value="NarG-like_sf"/>
</dbReference>
<reference evidence="2 3" key="1">
    <citation type="journal article" date="2018" name="ISME J.">
        <title>Endosymbiont genomes yield clues of tubeworm success.</title>
        <authorList>
            <person name="Li Y."/>
            <person name="Liles M.R."/>
            <person name="Halanych K.M."/>
        </authorList>
    </citation>
    <scope>NUCLEOTIDE SEQUENCE [LARGE SCALE GENOMIC DNA]</scope>
    <source>
        <strain evidence="2">A1464</strain>
    </source>
</reference>
<comment type="caution">
    <text evidence="2">The sequence shown here is derived from an EMBL/GenBank/DDBJ whole genome shotgun (WGS) entry which is preliminary data.</text>
</comment>
<evidence type="ECO:0000256" key="1">
    <source>
        <dbReference type="SAM" id="Phobius"/>
    </source>
</evidence>
<dbReference type="Proteomes" id="UP000254266">
    <property type="component" value="Unassembled WGS sequence"/>
</dbReference>
<feature type="transmembrane region" description="Helical" evidence="1">
    <location>
        <begin position="73"/>
        <end position="93"/>
    </location>
</feature>
<keyword evidence="1" id="KW-1133">Transmembrane helix</keyword>
<proteinExistence type="predicted"/>
<evidence type="ECO:0000313" key="3">
    <source>
        <dbReference type="Proteomes" id="UP000254266"/>
    </source>
</evidence>
<accession>A0A370DI02</accession>
<feature type="transmembrane region" description="Helical" evidence="1">
    <location>
        <begin position="148"/>
        <end position="165"/>
    </location>
</feature>
<keyword evidence="3" id="KW-1185">Reference proteome</keyword>
<gene>
    <name evidence="2" type="ORF">DIZ80_07325</name>
</gene>
<organism evidence="2 3">
    <name type="scientific">endosymbiont of Galathealinum brachiosum</name>
    <dbReference type="NCBI Taxonomy" id="2200906"/>
    <lineage>
        <taxon>Bacteria</taxon>
        <taxon>Pseudomonadati</taxon>
        <taxon>Pseudomonadota</taxon>
        <taxon>Gammaproteobacteria</taxon>
        <taxon>sulfur-oxidizing symbionts</taxon>
    </lineage>
</organism>
<evidence type="ECO:0000313" key="2">
    <source>
        <dbReference type="EMBL" id="RDH83937.1"/>
    </source>
</evidence>
<keyword evidence="1" id="KW-0472">Membrane</keyword>
<dbReference type="EMBL" id="QFXC01000008">
    <property type="protein sequence ID" value="RDH83937.1"/>
    <property type="molecule type" value="Genomic_DNA"/>
</dbReference>
<keyword evidence="1" id="KW-0812">Transmembrane</keyword>
<name>A0A370DI02_9GAMM</name>